<dbReference type="GeneID" id="24723473"/>
<organism evidence="1 2">
    <name type="scientific">Bacillus phage BCP8-2</name>
    <dbReference type="NCBI Taxonomy" id="1129192"/>
    <lineage>
        <taxon>Viruses</taxon>
        <taxon>Duplodnaviria</taxon>
        <taxon>Heunggongvirae</taxon>
        <taxon>Uroviricota</taxon>
        <taxon>Caudoviricetes</taxon>
        <taxon>Herelleviridae</taxon>
        <taxon>Bastillevirinae</taxon>
        <taxon>Caeruleovirus</taxon>
        <taxon>Caeruleovirus BCP82</taxon>
    </lineage>
</organism>
<sequence>MDLKGGLNMYTFFVAGEGLYKQTRHGSEESPYGRKVKYLNRGGWDGERENANRYFNEGDILTVKEIYVGRSSSEVEFVEHPGKKFNTVMFEDIK</sequence>
<reference evidence="2" key="1">
    <citation type="submission" date="2014-01" db="EMBL/GenBank/DDBJ databases">
        <title>Genomic and Proteomic Analysis of Broad Host Range Virulent Bacillus Group Phage BCP8-2 Leading To the Creation of New Genus within Myoviruses.</title>
        <authorList>
            <person name="Bandara N."/>
            <person name="Asare P.T."/>
            <person name="Kim K.P."/>
        </authorList>
    </citation>
    <scope>NUCLEOTIDE SEQUENCE [LARGE SCALE GENOMIC DNA]</scope>
</reference>
<dbReference type="EMBL" id="KJ081346">
    <property type="protein sequence ID" value="AHJ87247.1"/>
    <property type="molecule type" value="Genomic_DNA"/>
</dbReference>
<accession>A0A0E3D9S1</accession>
<proteinExistence type="predicted"/>
<dbReference type="KEGG" id="vg:24723473"/>
<gene>
    <name evidence="1" type="ORF">BCP8-2_209</name>
</gene>
<name>A0A0E3D9S1_9CAUD</name>
<evidence type="ECO:0000313" key="1">
    <source>
        <dbReference type="EMBL" id="AHJ87247.1"/>
    </source>
</evidence>
<keyword evidence="2" id="KW-1185">Reference proteome</keyword>
<protein>
    <submittedName>
        <fullName evidence="1">Uncharacterized protein</fullName>
    </submittedName>
</protein>
<dbReference type="OrthoDB" id="19128at10239"/>
<reference evidence="1 2" key="2">
    <citation type="journal article" date="2015" name="Arch. Virol.">
        <title>Complete genome sequence analysis and identification of putative metallo-beta-lactamase and SpoIIIE homologs in Bacillus cereus group phage BCP8-2, a new member of the proposed Bastille-like group.</title>
        <authorList>
            <person name="Asare P.T."/>
            <person name="Bandara N."/>
            <person name="Jeong T.Y."/>
            <person name="Ryu S."/>
            <person name="Klumpp J."/>
            <person name="Kim K.P."/>
        </authorList>
    </citation>
    <scope>NUCLEOTIDE SEQUENCE [LARGE SCALE GENOMIC DNA]</scope>
    <source>
        <strain evidence="1">BCP8-2</strain>
    </source>
</reference>
<dbReference type="Proteomes" id="UP000033014">
    <property type="component" value="Segment"/>
</dbReference>
<evidence type="ECO:0000313" key="2">
    <source>
        <dbReference type="Proteomes" id="UP000033014"/>
    </source>
</evidence>
<dbReference type="RefSeq" id="YP_009149770.1">
    <property type="nucleotide sequence ID" value="NC_027355.1"/>
</dbReference>